<comment type="cofactor">
    <cofactor evidence="3">
        <name>Mg(2+)</name>
        <dbReference type="ChEBI" id="CHEBI:18420"/>
    </cofactor>
</comment>
<dbReference type="NCBIfam" id="TIGR00521">
    <property type="entry name" value="coaBC_dfp"/>
    <property type="match status" value="1"/>
</dbReference>
<dbReference type="InterPro" id="IPR007085">
    <property type="entry name" value="DNA/pantothenate-metab_flavo_C"/>
</dbReference>
<dbReference type="Pfam" id="PF02441">
    <property type="entry name" value="Flavoprotein"/>
    <property type="match status" value="1"/>
</dbReference>
<comment type="pathway">
    <text evidence="3 4">Cofactor biosynthesis; coenzyme A biosynthesis; CoA from (R)-pantothenate: step 2/5.</text>
</comment>
<dbReference type="GO" id="GO:0004632">
    <property type="term" value="F:phosphopantothenate--cysteine ligase activity"/>
    <property type="evidence" value="ECO:0007669"/>
    <property type="project" value="UniProtKB-UniRule"/>
</dbReference>
<feature type="binding site" evidence="3">
    <location>
        <position position="344"/>
    </location>
    <ligand>
        <name>CTP</name>
        <dbReference type="ChEBI" id="CHEBI:37563"/>
    </ligand>
</feature>
<comment type="caution">
    <text evidence="7">The sequence shown here is derived from an EMBL/GenBank/DDBJ whole genome shotgun (WGS) entry which is preliminary data.</text>
</comment>
<proteinExistence type="inferred from homology"/>
<dbReference type="SUPFAM" id="SSF102645">
    <property type="entry name" value="CoaB-like"/>
    <property type="match status" value="1"/>
</dbReference>
<dbReference type="InterPro" id="IPR003382">
    <property type="entry name" value="Flavoprotein"/>
</dbReference>
<keyword evidence="3 4" id="KW-0285">Flavoprotein</keyword>
<dbReference type="EC" id="6.3.2.5" evidence="3"/>
<keyword evidence="3" id="KW-0460">Magnesium</keyword>
<feature type="region of interest" description="Phosphopantothenoylcysteine decarboxylase" evidence="3">
    <location>
        <begin position="1"/>
        <end position="192"/>
    </location>
</feature>
<keyword evidence="3 4" id="KW-0288">FMN</keyword>
<comment type="similarity">
    <text evidence="3 4">In the N-terminal section; belongs to the HFCD (homo-oligomeric flavin containing Cys decarboxylase) superfamily.</text>
</comment>
<dbReference type="SUPFAM" id="SSF52507">
    <property type="entry name" value="Homo-oligomeric flavin-containing Cys decarboxylases, HFCD"/>
    <property type="match status" value="1"/>
</dbReference>
<evidence type="ECO:0000256" key="1">
    <source>
        <dbReference type="ARBA" id="ARBA00022793"/>
    </source>
</evidence>
<dbReference type="GO" id="GO:0015937">
    <property type="term" value="P:coenzyme A biosynthetic process"/>
    <property type="evidence" value="ECO:0007669"/>
    <property type="project" value="UniProtKB-UniRule"/>
</dbReference>
<dbReference type="PANTHER" id="PTHR14359:SF6">
    <property type="entry name" value="PHOSPHOPANTOTHENOYLCYSTEINE DECARBOXYLASE"/>
    <property type="match status" value="1"/>
</dbReference>
<dbReference type="HAMAP" id="MF_02225">
    <property type="entry name" value="CoaBC"/>
    <property type="match status" value="1"/>
</dbReference>
<comment type="pathway">
    <text evidence="3 4">Cofactor biosynthesis; coenzyme A biosynthesis; CoA from (R)-pantothenate: step 3/5.</text>
</comment>
<dbReference type="PROSITE" id="PS51257">
    <property type="entry name" value="PROKAR_LIPOPROTEIN"/>
    <property type="match status" value="1"/>
</dbReference>
<dbReference type="EC" id="4.1.1.36" evidence="3"/>
<dbReference type="GO" id="GO:0010181">
    <property type="term" value="F:FMN binding"/>
    <property type="evidence" value="ECO:0007669"/>
    <property type="project" value="UniProtKB-UniRule"/>
</dbReference>
<feature type="binding site" evidence="3">
    <location>
        <position position="291"/>
    </location>
    <ligand>
        <name>CTP</name>
        <dbReference type="ChEBI" id="CHEBI:37563"/>
    </ligand>
</feature>
<feature type="binding site" evidence="3">
    <location>
        <position position="348"/>
    </location>
    <ligand>
        <name>CTP</name>
        <dbReference type="ChEBI" id="CHEBI:37563"/>
    </ligand>
</feature>
<comment type="catalytic activity">
    <reaction evidence="3 4">
        <text>(R)-4'-phosphopantothenate + L-cysteine + CTP = N-[(R)-4-phosphopantothenoyl]-L-cysteine + CMP + diphosphate + H(+)</text>
        <dbReference type="Rhea" id="RHEA:19397"/>
        <dbReference type="ChEBI" id="CHEBI:10986"/>
        <dbReference type="ChEBI" id="CHEBI:15378"/>
        <dbReference type="ChEBI" id="CHEBI:33019"/>
        <dbReference type="ChEBI" id="CHEBI:35235"/>
        <dbReference type="ChEBI" id="CHEBI:37563"/>
        <dbReference type="ChEBI" id="CHEBI:59458"/>
        <dbReference type="ChEBI" id="CHEBI:60377"/>
        <dbReference type="EC" id="6.3.2.5"/>
    </reaction>
</comment>
<dbReference type="UniPathway" id="UPA00241">
    <property type="reaction ID" value="UER00353"/>
</dbReference>
<keyword evidence="3 4" id="KW-0436">Ligase</keyword>
<sequence>MMELTGKKIVLGLSGGVACYKAAELCRAFTKAGASVQVVMTEAATHFITAVTMQALSGRPVFTDQWDPRVNNNMAHIDVTRDADAVIIAPCSADFIRKLAHGACDDLLSTMCVARPRHVPLLIAPAMNVEMWQNPATQRNVQQLKDDGVVLFGPAAGDQACGEVGFGRMLEPEQLLEEVIAAFQPKVLAGKRIMITAGPTFEPIDPVRGITNLSSGKMGYAVARAAREAGAEVVLVSGPVALPTPFGVQRINVQSAQQMFDAVMSNVDHQHIFIAVAAVADWRIANASDQKLKKNPNGTAPDLKFEQNPDILATVAARTNLAGHPYCVGFAAESENLVQFGADKREKKGIPLLVGNIGHHTFGQDDNTIILFDENGHTILPRADKLTLARQLISEISKRISQHSLFAK</sequence>
<dbReference type="Gene3D" id="3.40.50.10300">
    <property type="entry name" value="CoaB-like"/>
    <property type="match status" value="1"/>
</dbReference>
<dbReference type="Pfam" id="PF04127">
    <property type="entry name" value="DFP"/>
    <property type="match status" value="1"/>
</dbReference>
<dbReference type="AlphaFoldDB" id="A0A7X4GRX4"/>
<evidence type="ECO:0000256" key="4">
    <source>
        <dbReference type="RuleBase" id="RU364078"/>
    </source>
</evidence>
<evidence type="ECO:0000259" key="6">
    <source>
        <dbReference type="Pfam" id="PF04127"/>
    </source>
</evidence>
<feature type="binding site" evidence="3">
    <location>
        <begin position="309"/>
        <end position="312"/>
    </location>
    <ligand>
        <name>CTP</name>
        <dbReference type="ChEBI" id="CHEBI:37563"/>
    </ligand>
</feature>
<gene>
    <name evidence="3 7" type="primary">coaBC</name>
    <name evidence="7" type="ORF">GTP45_17225</name>
</gene>
<dbReference type="GO" id="GO:0004633">
    <property type="term" value="F:phosphopantothenoylcysteine decarboxylase activity"/>
    <property type="evidence" value="ECO:0007669"/>
    <property type="project" value="UniProtKB-UniRule"/>
</dbReference>
<dbReference type="EMBL" id="WWCK01000005">
    <property type="protein sequence ID" value="MYM68562.1"/>
    <property type="molecule type" value="Genomic_DNA"/>
</dbReference>
<comment type="catalytic activity">
    <reaction evidence="3 4">
        <text>N-[(R)-4-phosphopantothenoyl]-L-cysteine + H(+) = (R)-4'-phosphopantetheine + CO2</text>
        <dbReference type="Rhea" id="RHEA:16793"/>
        <dbReference type="ChEBI" id="CHEBI:15378"/>
        <dbReference type="ChEBI" id="CHEBI:16526"/>
        <dbReference type="ChEBI" id="CHEBI:59458"/>
        <dbReference type="ChEBI" id="CHEBI:61723"/>
        <dbReference type="EC" id="4.1.1.36"/>
    </reaction>
</comment>
<evidence type="ECO:0000256" key="3">
    <source>
        <dbReference type="HAMAP-Rule" id="MF_02225"/>
    </source>
</evidence>
<keyword evidence="8" id="KW-1185">Reference proteome</keyword>
<feature type="active site" description="Proton donor" evidence="3">
    <location>
        <position position="161"/>
    </location>
</feature>
<feature type="binding site" evidence="3">
    <location>
        <position position="330"/>
    </location>
    <ligand>
        <name>CTP</name>
        <dbReference type="ChEBI" id="CHEBI:37563"/>
    </ligand>
</feature>
<comment type="cofactor">
    <cofactor evidence="3">
        <name>FMN</name>
        <dbReference type="ChEBI" id="CHEBI:58210"/>
    </cofactor>
    <text evidence="3">Binds 1 FMN per subunit.</text>
</comment>
<evidence type="ECO:0000313" key="8">
    <source>
        <dbReference type="Proteomes" id="UP000450012"/>
    </source>
</evidence>
<comment type="function">
    <text evidence="4">Catalyzes two steps in the biosynthesis of coenzyme A. In the first step cysteine is conjugated to 4'-phosphopantothenate to form 4-phosphopantothenoylcysteine, in the latter compound is decarboxylated to form 4'-phosphopantotheine.</text>
</comment>
<protein>
    <recommendedName>
        <fullName evidence="3">Coenzyme A biosynthesis bifunctional protein CoaBC</fullName>
    </recommendedName>
    <alternativeName>
        <fullName evidence="3">DNA/pantothenate metabolism flavoprotein</fullName>
    </alternativeName>
    <alternativeName>
        <fullName evidence="3">Phosphopantothenoylcysteine synthetase/decarboxylase</fullName>
        <shortName evidence="3">PPCS-PPCDC</shortName>
    </alternativeName>
    <domain>
        <recommendedName>
            <fullName evidence="3">Phosphopantothenoylcysteine decarboxylase</fullName>
            <shortName evidence="3">PPC decarboxylase</shortName>
            <shortName evidence="3">PPC-DC</shortName>
            <ecNumber evidence="3">4.1.1.36</ecNumber>
        </recommendedName>
        <alternativeName>
            <fullName evidence="3">CoaC</fullName>
        </alternativeName>
    </domain>
    <domain>
        <recommendedName>
            <fullName evidence="3">Phosphopantothenate--cysteine ligase</fullName>
            <ecNumber evidence="3">6.3.2.5</ecNumber>
        </recommendedName>
        <alternativeName>
            <fullName evidence="3">CoaB</fullName>
        </alternativeName>
        <alternativeName>
            <fullName evidence="3">Phosphopantothenoylcysteine synthetase</fullName>
            <shortName evidence="3">PPC synthetase</shortName>
            <shortName evidence="3">PPC-S</shortName>
        </alternativeName>
    </domain>
</protein>
<comment type="similarity">
    <text evidence="3 4">In the C-terminal section; belongs to the PPC synthetase family.</text>
</comment>
<dbReference type="Proteomes" id="UP000450012">
    <property type="component" value="Unassembled WGS sequence"/>
</dbReference>
<comment type="function">
    <text evidence="3">Catalyzes two sequential steps in the biosynthesis of coenzyme A. In the first step cysteine is conjugated to 4'-phosphopantothenate to form 4-phosphopantothenoylcysteine. In the second step the latter compound is decarboxylated to form 4'-phosphopantotheine.</text>
</comment>
<keyword evidence="3" id="KW-0511">Multifunctional enzyme</keyword>
<name>A0A7X4GRX4_9BURK</name>
<evidence type="ECO:0000256" key="2">
    <source>
        <dbReference type="ARBA" id="ARBA00023239"/>
    </source>
</evidence>
<dbReference type="InterPro" id="IPR035929">
    <property type="entry name" value="CoaB-like_sf"/>
</dbReference>
<dbReference type="GO" id="GO:0071513">
    <property type="term" value="C:phosphopantothenoylcysteine decarboxylase complex"/>
    <property type="evidence" value="ECO:0007669"/>
    <property type="project" value="TreeGrafter"/>
</dbReference>
<dbReference type="PANTHER" id="PTHR14359">
    <property type="entry name" value="HOMO-OLIGOMERIC FLAVIN CONTAINING CYS DECARBOXYLASE FAMILY"/>
    <property type="match status" value="1"/>
</dbReference>
<keyword evidence="2 3" id="KW-0456">Lyase</keyword>
<feature type="domain" description="DNA/pantothenate metabolism flavoprotein C-terminal" evidence="6">
    <location>
        <begin position="188"/>
        <end position="398"/>
    </location>
</feature>
<dbReference type="GO" id="GO:0046872">
    <property type="term" value="F:metal ion binding"/>
    <property type="evidence" value="ECO:0007669"/>
    <property type="project" value="UniProtKB-KW"/>
</dbReference>
<feature type="domain" description="Flavoprotein" evidence="5">
    <location>
        <begin position="7"/>
        <end position="182"/>
    </location>
</feature>
<dbReference type="GO" id="GO:0015941">
    <property type="term" value="P:pantothenate catabolic process"/>
    <property type="evidence" value="ECO:0007669"/>
    <property type="project" value="InterPro"/>
</dbReference>
<reference evidence="7 8" key="1">
    <citation type="submission" date="2019-12" db="EMBL/GenBank/DDBJ databases">
        <title>Novel species isolated from a subtropical stream in China.</title>
        <authorList>
            <person name="Lu H."/>
        </authorList>
    </citation>
    <scope>NUCLEOTIDE SEQUENCE [LARGE SCALE GENOMIC DNA]</scope>
    <source>
        <strain evidence="7 8">FT55W</strain>
    </source>
</reference>
<keyword evidence="1 3" id="KW-0210">Decarboxylase</keyword>
<organism evidence="7 8">
    <name type="scientific">Duganella rivi</name>
    <dbReference type="NCBI Taxonomy" id="2666083"/>
    <lineage>
        <taxon>Bacteria</taxon>
        <taxon>Pseudomonadati</taxon>
        <taxon>Pseudomonadota</taxon>
        <taxon>Betaproteobacteria</taxon>
        <taxon>Burkholderiales</taxon>
        <taxon>Oxalobacteraceae</taxon>
        <taxon>Telluria group</taxon>
        <taxon>Duganella</taxon>
    </lineage>
</organism>
<comment type="caution">
    <text evidence="3">Lacks conserved residue(s) required for the propagation of feature annotation.</text>
</comment>
<feature type="binding site" evidence="3">
    <location>
        <position position="281"/>
    </location>
    <ligand>
        <name>CTP</name>
        <dbReference type="ChEBI" id="CHEBI:37563"/>
    </ligand>
</feature>
<keyword evidence="3" id="KW-0479">Metal-binding</keyword>
<dbReference type="InterPro" id="IPR036551">
    <property type="entry name" value="Flavin_trans-like"/>
</dbReference>
<feature type="region of interest" description="Phosphopantothenate--cysteine ligase" evidence="3">
    <location>
        <begin position="193"/>
        <end position="408"/>
    </location>
</feature>
<dbReference type="Gene3D" id="3.40.50.1950">
    <property type="entry name" value="Flavin prenyltransferase-like"/>
    <property type="match status" value="1"/>
</dbReference>
<accession>A0A7X4GRX4</accession>
<dbReference type="InterPro" id="IPR005252">
    <property type="entry name" value="CoaBC"/>
</dbReference>
<evidence type="ECO:0000313" key="7">
    <source>
        <dbReference type="EMBL" id="MYM68562.1"/>
    </source>
</evidence>
<evidence type="ECO:0000259" key="5">
    <source>
        <dbReference type="Pfam" id="PF02441"/>
    </source>
</evidence>